<reference evidence="3" key="1">
    <citation type="journal article" date="2019" name="Plant Biotechnol. J.">
        <title>Genome sequencing of the Australian wild diploid species Gossypium australe highlights disease resistance and delayed gland morphogenesis.</title>
        <authorList>
            <person name="Cai Y."/>
            <person name="Cai X."/>
            <person name="Wang Q."/>
            <person name="Wang P."/>
            <person name="Zhang Y."/>
            <person name="Cai C."/>
            <person name="Xu Y."/>
            <person name="Wang K."/>
            <person name="Zhou Z."/>
            <person name="Wang C."/>
            <person name="Geng S."/>
            <person name="Li B."/>
            <person name="Dong Q."/>
            <person name="Hou Y."/>
            <person name="Wang H."/>
            <person name="Ai P."/>
            <person name="Liu Z."/>
            <person name="Yi F."/>
            <person name="Sun M."/>
            <person name="An G."/>
            <person name="Cheng J."/>
            <person name="Zhang Y."/>
            <person name="Shi Q."/>
            <person name="Xie Y."/>
            <person name="Shi X."/>
            <person name="Chang Y."/>
            <person name="Huang F."/>
            <person name="Chen Y."/>
            <person name="Hong S."/>
            <person name="Mi L."/>
            <person name="Sun Q."/>
            <person name="Zhang L."/>
            <person name="Zhou B."/>
            <person name="Peng R."/>
            <person name="Zhang X."/>
            <person name="Liu F."/>
        </authorList>
    </citation>
    <scope>NUCLEOTIDE SEQUENCE [LARGE SCALE GENOMIC DNA]</scope>
    <source>
        <strain evidence="3">cv. PA1801</strain>
    </source>
</reference>
<dbReference type="CDD" id="cd01650">
    <property type="entry name" value="RT_nLTR_like"/>
    <property type="match status" value="1"/>
</dbReference>
<comment type="caution">
    <text evidence="2">The sequence shown here is derived from an EMBL/GenBank/DDBJ whole genome shotgun (WGS) entry which is preliminary data.</text>
</comment>
<evidence type="ECO:0000313" key="2">
    <source>
        <dbReference type="EMBL" id="KAA3486303.1"/>
    </source>
</evidence>
<accession>A0A5B6WXY0</accession>
<dbReference type="PANTHER" id="PTHR46890">
    <property type="entry name" value="NON-LTR RETROLELEMENT REVERSE TRANSCRIPTASE-LIKE PROTEIN-RELATED"/>
    <property type="match status" value="1"/>
</dbReference>
<dbReference type="InterPro" id="IPR000477">
    <property type="entry name" value="RT_dom"/>
</dbReference>
<dbReference type="GO" id="GO:0003964">
    <property type="term" value="F:RNA-directed DNA polymerase activity"/>
    <property type="evidence" value="ECO:0007669"/>
    <property type="project" value="UniProtKB-KW"/>
</dbReference>
<dbReference type="AlphaFoldDB" id="A0A5B6WXY0"/>
<name>A0A5B6WXY0_9ROSI</name>
<feature type="domain" description="Reverse transcriptase" evidence="1">
    <location>
        <begin position="1"/>
        <end position="229"/>
    </location>
</feature>
<organism evidence="2 3">
    <name type="scientific">Gossypium australe</name>
    <dbReference type="NCBI Taxonomy" id="47621"/>
    <lineage>
        <taxon>Eukaryota</taxon>
        <taxon>Viridiplantae</taxon>
        <taxon>Streptophyta</taxon>
        <taxon>Embryophyta</taxon>
        <taxon>Tracheophyta</taxon>
        <taxon>Spermatophyta</taxon>
        <taxon>Magnoliopsida</taxon>
        <taxon>eudicotyledons</taxon>
        <taxon>Gunneridae</taxon>
        <taxon>Pentapetalae</taxon>
        <taxon>rosids</taxon>
        <taxon>malvids</taxon>
        <taxon>Malvales</taxon>
        <taxon>Malvaceae</taxon>
        <taxon>Malvoideae</taxon>
        <taxon>Gossypium</taxon>
    </lineage>
</organism>
<keyword evidence="2" id="KW-0695">RNA-directed DNA polymerase</keyword>
<gene>
    <name evidence="2" type="ORF">EPI10_030226</name>
</gene>
<protein>
    <submittedName>
        <fullName evidence="2">LINE-1 reverse transcriptase isogeny</fullName>
    </submittedName>
</protein>
<evidence type="ECO:0000259" key="1">
    <source>
        <dbReference type="PROSITE" id="PS50878"/>
    </source>
</evidence>
<dbReference type="PROSITE" id="PS50878">
    <property type="entry name" value="RT_POL"/>
    <property type="match status" value="1"/>
</dbReference>
<dbReference type="OrthoDB" id="1305261at2759"/>
<keyword evidence="2" id="KW-0548">Nucleotidyltransferase</keyword>
<dbReference type="InterPro" id="IPR043502">
    <property type="entry name" value="DNA/RNA_pol_sf"/>
</dbReference>
<dbReference type="PANTHER" id="PTHR46890:SF48">
    <property type="entry name" value="RNA-DIRECTED DNA POLYMERASE"/>
    <property type="match status" value="1"/>
</dbReference>
<dbReference type="Proteomes" id="UP000325315">
    <property type="component" value="Unassembled WGS sequence"/>
</dbReference>
<dbReference type="SUPFAM" id="SSF56672">
    <property type="entry name" value="DNA/RNA polymerases"/>
    <property type="match status" value="1"/>
</dbReference>
<dbReference type="Pfam" id="PF00078">
    <property type="entry name" value="RVT_1"/>
    <property type="match status" value="1"/>
</dbReference>
<evidence type="ECO:0000313" key="3">
    <source>
        <dbReference type="Proteomes" id="UP000325315"/>
    </source>
</evidence>
<keyword evidence="3" id="KW-1185">Reference proteome</keyword>
<dbReference type="InterPro" id="IPR052343">
    <property type="entry name" value="Retrotransposon-Effector_Assoc"/>
</dbReference>
<keyword evidence="2" id="KW-0808">Transferase</keyword>
<dbReference type="EMBL" id="SMMG02000001">
    <property type="protein sequence ID" value="KAA3486303.1"/>
    <property type="molecule type" value="Genomic_DNA"/>
</dbReference>
<sequence length="288" mass="33660">MLYKLVMKVNANRFKAILPKLISQEQAGFIVGRNISDNIFLAQEVIHSIKSKRKWKNWMVVKLDLEKAYDRVSIYLVKCGWNSYFSIASDYVRHILLYYADPLEWYAYFKSVRGIRQGCPLSPYLFVLYMEWLGHIIWAGIDYAWDGPAVSHLFFADDLVIFCKAHLDQAQLLDDILNKFRETLGHRISVRKSNVFFSKVTTGEVRNQINQMFRFQEVQNLGRYLGVPLLHKRVTKNTLSFLVDKLLMIPKGVCLEIEKVVRHFIWGRTDGNPKMSLIGWDSICQPRT</sequence>
<proteinExistence type="predicted"/>